<evidence type="ECO:0000256" key="5">
    <source>
        <dbReference type="ARBA" id="ARBA00023136"/>
    </source>
</evidence>
<dbReference type="Pfam" id="PF07690">
    <property type="entry name" value="MFS_1"/>
    <property type="match status" value="1"/>
</dbReference>
<dbReference type="EMBL" id="JAOCDG010000012">
    <property type="protein sequence ID" value="MDH0688168.1"/>
    <property type="molecule type" value="Genomic_DNA"/>
</dbReference>
<feature type="transmembrane region" description="Helical" evidence="6">
    <location>
        <begin position="274"/>
        <end position="294"/>
    </location>
</feature>
<dbReference type="EMBL" id="JAODZE010000029">
    <property type="protein sequence ID" value="MDH0148503.1"/>
    <property type="molecule type" value="Genomic_DNA"/>
</dbReference>
<reference evidence="8" key="1">
    <citation type="submission" date="2022-09" db="EMBL/GenBank/DDBJ databases">
        <title>Intensive care unit water sources are persistently colonized with multi-drug resistant bacteria and are the site of extensive horizontal gene transfer of antibiotic resistance genes.</title>
        <authorList>
            <person name="Diorio-Toth L."/>
        </authorList>
    </citation>
    <scope>NUCLEOTIDE SEQUENCE</scope>
    <source>
        <strain evidence="9">GD03864</strain>
        <strain evidence="8">GD04147</strain>
    </source>
</reference>
<evidence type="ECO:0000313" key="10">
    <source>
        <dbReference type="Proteomes" id="UP001158076"/>
    </source>
</evidence>
<feature type="transmembrane region" description="Helical" evidence="6">
    <location>
        <begin position="300"/>
        <end position="319"/>
    </location>
</feature>
<feature type="transmembrane region" description="Helical" evidence="6">
    <location>
        <begin position="55"/>
        <end position="73"/>
    </location>
</feature>
<organism evidence="8 10">
    <name type="scientific">Stutzerimonas stutzeri</name>
    <name type="common">Pseudomonas stutzeri</name>
    <dbReference type="NCBI Taxonomy" id="316"/>
    <lineage>
        <taxon>Bacteria</taxon>
        <taxon>Pseudomonadati</taxon>
        <taxon>Pseudomonadota</taxon>
        <taxon>Gammaproteobacteria</taxon>
        <taxon>Pseudomonadales</taxon>
        <taxon>Pseudomonadaceae</taxon>
        <taxon>Stutzerimonas</taxon>
    </lineage>
</organism>
<evidence type="ECO:0000256" key="1">
    <source>
        <dbReference type="ARBA" id="ARBA00004651"/>
    </source>
</evidence>
<dbReference type="InterPro" id="IPR011701">
    <property type="entry name" value="MFS"/>
</dbReference>
<feature type="transmembrane region" description="Helical" evidence="6">
    <location>
        <begin position="164"/>
        <end position="184"/>
    </location>
</feature>
<accession>A0A4S2BJ65</accession>
<comment type="subcellular location">
    <subcellularLocation>
        <location evidence="1">Cell membrane</location>
        <topology evidence="1">Multi-pass membrane protein</topology>
    </subcellularLocation>
</comment>
<dbReference type="RefSeq" id="WP_014596476.1">
    <property type="nucleotide sequence ID" value="NZ_BCAJ01000028.1"/>
</dbReference>
<comment type="caution">
    <text evidence="8">The sequence shown here is derived from an EMBL/GenBank/DDBJ whole genome shotgun (WGS) entry which is preliminary data.</text>
</comment>
<keyword evidence="2" id="KW-1003">Cell membrane</keyword>
<dbReference type="InterPro" id="IPR050189">
    <property type="entry name" value="MFS_Efflux_Transporters"/>
</dbReference>
<sequence length="392" mass="40161">MSRSLRGARSALANWLVLASGVVAALHLGKAAIATPMLQTDMGLSLAQAGWLTSVFAVLGLLGGAPAGALAAVMGRRTALLLGLAIMALSGIAGTLVPPFGTLLVFRLLEGLGFLLVIVAGPAILERLATGAARDRALALWSCFMPCGMALAMTAGPFFSAWQWLWWSSSALALIAALAVFYCVPEDPRHRVAGRLFDGVRRAWTSATVLLASTFALYSLMFFALFAFLPVLLMERMDVSYRDAGLLSALASAVNISGNLAAGWLLARGIGRGALILFASATMGAAALGIFLGLFQPQTTFLLCLLFSAAGGLIPATLLASAPLAARESTLVPVVVGVVMQGSNLGQLSGPVLVGGVTAALGWGAAGWIVAAAAMITGAIALVLQATLVRNG</sequence>
<dbReference type="Gene3D" id="1.20.1250.20">
    <property type="entry name" value="MFS general substrate transporter like domains"/>
    <property type="match status" value="2"/>
</dbReference>
<feature type="transmembrane region" description="Helical" evidence="6">
    <location>
        <begin position="331"/>
        <end position="354"/>
    </location>
</feature>
<evidence type="ECO:0000256" key="4">
    <source>
        <dbReference type="ARBA" id="ARBA00022989"/>
    </source>
</evidence>
<keyword evidence="5 6" id="KW-0472">Membrane</keyword>
<feature type="transmembrane region" description="Helical" evidence="6">
    <location>
        <begin position="80"/>
        <end position="98"/>
    </location>
</feature>
<feature type="transmembrane region" description="Helical" evidence="6">
    <location>
        <begin position="137"/>
        <end position="158"/>
    </location>
</feature>
<gene>
    <name evidence="9" type="ORF">N5D09_08730</name>
    <name evidence="8" type="ORF">N7335_19110</name>
</gene>
<evidence type="ECO:0000256" key="6">
    <source>
        <dbReference type="SAM" id="Phobius"/>
    </source>
</evidence>
<keyword evidence="3 6" id="KW-0812">Transmembrane</keyword>
<evidence type="ECO:0000256" key="3">
    <source>
        <dbReference type="ARBA" id="ARBA00022692"/>
    </source>
</evidence>
<protein>
    <submittedName>
        <fullName evidence="8">MFS transporter</fullName>
    </submittedName>
</protein>
<dbReference type="InterPro" id="IPR036259">
    <property type="entry name" value="MFS_trans_sf"/>
</dbReference>
<evidence type="ECO:0000313" key="9">
    <source>
        <dbReference type="EMBL" id="MDH0688168.1"/>
    </source>
</evidence>
<dbReference type="Proteomes" id="UP001158076">
    <property type="component" value="Unassembled WGS sequence"/>
</dbReference>
<feature type="domain" description="Major facilitator superfamily (MFS) profile" evidence="7">
    <location>
        <begin position="13"/>
        <end position="390"/>
    </location>
</feature>
<dbReference type="InterPro" id="IPR020846">
    <property type="entry name" value="MFS_dom"/>
</dbReference>
<dbReference type="CDD" id="cd06174">
    <property type="entry name" value="MFS"/>
    <property type="match status" value="1"/>
</dbReference>
<dbReference type="PANTHER" id="PTHR43124:SF3">
    <property type="entry name" value="CHLORAMPHENICOL EFFLUX PUMP RV0191"/>
    <property type="match status" value="1"/>
</dbReference>
<dbReference type="AlphaFoldDB" id="A0A4S2BJ65"/>
<keyword evidence="4 6" id="KW-1133">Transmembrane helix</keyword>
<dbReference type="PANTHER" id="PTHR43124">
    <property type="entry name" value="PURINE EFFLUX PUMP PBUE"/>
    <property type="match status" value="1"/>
</dbReference>
<evidence type="ECO:0000313" key="8">
    <source>
        <dbReference type="EMBL" id="MDH0148503.1"/>
    </source>
</evidence>
<feature type="transmembrane region" description="Helical" evidence="6">
    <location>
        <begin position="245"/>
        <end position="267"/>
    </location>
</feature>
<feature type="transmembrane region" description="Helical" evidence="6">
    <location>
        <begin position="104"/>
        <end position="125"/>
    </location>
</feature>
<dbReference type="GO" id="GO:0005886">
    <property type="term" value="C:plasma membrane"/>
    <property type="evidence" value="ECO:0007669"/>
    <property type="project" value="UniProtKB-SubCell"/>
</dbReference>
<dbReference type="PROSITE" id="PS50850">
    <property type="entry name" value="MFS"/>
    <property type="match status" value="1"/>
</dbReference>
<evidence type="ECO:0000256" key="2">
    <source>
        <dbReference type="ARBA" id="ARBA00022475"/>
    </source>
</evidence>
<feature type="transmembrane region" description="Helical" evidence="6">
    <location>
        <begin position="204"/>
        <end position="233"/>
    </location>
</feature>
<dbReference type="Proteomes" id="UP001161139">
    <property type="component" value="Unassembled WGS sequence"/>
</dbReference>
<evidence type="ECO:0000259" key="7">
    <source>
        <dbReference type="PROSITE" id="PS50850"/>
    </source>
</evidence>
<name>A0A4S2BJ65_STUST</name>
<proteinExistence type="predicted"/>
<dbReference type="SUPFAM" id="SSF103473">
    <property type="entry name" value="MFS general substrate transporter"/>
    <property type="match status" value="1"/>
</dbReference>
<dbReference type="GO" id="GO:0022857">
    <property type="term" value="F:transmembrane transporter activity"/>
    <property type="evidence" value="ECO:0007669"/>
    <property type="project" value="InterPro"/>
</dbReference>
<feature type="transmembrane region" description="Helical" evidence="6">
    <location>
        <begin position="360"/>
        <end position="384"/>
    </location>
</feature>